<sequence>MAKTKAPAHPTPDQVTARLAAVEADLETAKSALADAIDAEIATGMTDSPDTIAARRRVAHMCQMVDELRAAVERAEARAEERAAADKAERDAARHAEAKTLIPEFLRLAGEVEYTRGANDDVMTEFIRHGRLILRTLPNPPHGASGALADLHARASANRVVSDRERHAKTFTGHVARNVAWWFGLATEDVQAMGAAVQAAPVADHVEQGH</sequence>
<name>A0A211ZRD5_9PROT</name>
<evidence type="ECO:0000313" key="3">
    <source>
        <dbReference type="Proteomes" id="UP000196655"/>
    </source>
</evidence>
<accession>A0A211ZRD5</accession>
<reference evidence="3" key="1">
    <citation type="submission" date="2017-05" db="EMBL/GenBank/DDBJ databases">
        <authorList>
            <person name="Macchi M."/>
            <person name="Festa S."/>
            <person name="Coppotelli B.M."/>
            <person name="Morelli I.S."/>
        </authorList>
    </citation>
    <scope>NUCLEOTIDE SEQUENCE [LARGE SCALE GENOMIC DNA]</scope>
    <source>
        <strain evidence="3">I</strain>
    </source>
</reference>
<protein>
    <submittedName>
        <fullName evidence="2">Uncharacterized protein</fullName>
    </submittedName>
</protein>
<evidence type="ECO:0000256" key="1">
    <source>
        <dbReference type="SAM" id="Coils"/>
    </source>
</evidence>
<keyword evidence="3" id="KW-1185">Reference proteome</keyword>
<proteinExistence type="predicted"/>
<dbReference type="AlphaFoldDB" id="A0A211ZRD5"/>
<organism evidence="2 3">
    <name type="scientific">Inquilinus limosus</name>
    <dbReference type="NCBI Taxonomy" id="171674"/>
    <lineage>
        <taxon>Bacteria</taxon>
        <taxon>Pseudomonadati</taxon>
        <taxon>Pseudomonadota</taxon>
        <taxon>Alphaproteobacteria</taxon>
        <taxon>Rhodospirillales</taxon>
        <taxon>Rhodospirillaceae</taxon>
        <taxon>Inquilinus</taxon>
    </lineage>
</organism>
<evidence type="ECO:0000313" key="2">
    <source>
        <dbReference type="EMBL" id="OWJ67825.1"/>
    </source>
</evidence>
<gene>
    <name evidence="2" type="ORF">BWR60_07550</name>
</gene>
<dbReference type="RefSeq" id="WP_088150394.1">
    <property type="nucleotide sequence ID" value="NZ_NHON01000010.1"/>
</dbReference>
<dbReference type="EMBL" id="NHON01000010">
    <property type="protein sequence ID" value="OWJ67825.1"/>
    <property type="molecule type" value="Genomic_DNA"/>
</dbReference>
<feature type="coiled-coil region" evidence="1">
    <location>
        <begin position="19"/>
        <end position="98"/>
    </location>
</feature>
<comment type="caution">
    <text evidence="2">The sequence shown here is derived from an EMBL/GenBank/DDBJ whole genome shotgun (WGS) entry which is preliminary data.</text>
</comment>
<dbReference type="Proteomes" id="UP000196655">
    <property type="component" value="Unassembled WGS sequence"/>
</dbReference>
<keyword evidence="1" id="KW-0175">Coiled coil</keyword>